<proteinExistence type="predicted"/>
<sequence>MKTLEVSDSTYETIKELLQVDELVDISTLDDLVGQKLYIRTVTYHCTGKVVKRMGAFIQLETAAWVADSGRFNEAIGKGTLSEVEPVGTMWVNLSSVVDFFPWKHKLPTEVK</sequence>
<organism evidence="1">
    <name type="scientific">uncultured Caudovirales phage</name>
    <dbReference type="NCBI Taxonomy" id="2100421"/>
    <lineage>
        <taxon>Viruses</taxon>
        <taxon>Duplodnaviria</taxon>
        <taxon>Heunggongvirae</taxon>
        <taxon>Uroviricota</taxon>
        <taxon>Caudoviricetes</taxon>
        <taxon>Peduoviridae</taxon>
        <taxon>Maltschvirus</taxon>
        <taxon>Maltschvirus maltsch</taxon>
    </lineage>
</organism>
<dbReference type="EMBL" id="LR796266">
    <property type="protein sequence ID" value="CAB4132325.1"/>
    <property type="molecule type" value="Genomic_DNA"/>
</dbReference>
<gene>
    <name evidence="1" type="ORF">UFOVP253_5</name>
</gene>
<name>A0A6J5LE79_9CAUD</name>
<accession>A0A6J5LE79</accession>
<evidence type="ECO:0000313" key="1">
    <source>
        <dbReference type="EMBL" id="CAB4132325.1"/>
    </source>
</evidence>
<reference evidence="1" key="1">
    <citation type="submission" date="2020-04" db="EMBL/GenBank/DDBJ databases">
        <authorList>
            <person name="Chiriac C."/>
            <person name="Salcher M."/>
            <person name="Ghai R."/>
            <person name="Kavagutti S V."/>
        </authorList>
    </citation>
    <scope>NUCLEOTIDE SEQUENCE</scope>
</reference>
<protein>
    <submittedName>
        <fullName evidence="1">Uncharacterized protein</fullName>
    </submittedName>
</protein>